<comment type="catalytic activity">
    <reaction evidence="1">
        <text>Hydrolysis of (1-&gt;3)-beta-D-glucosidic linkages in (1-&gt;3)-beta-D-glucans.</text>
        <dbReference type="EC" id="3.2.1.39"/>
    </reaction>
</comment>
<dbReference type="InterPro" id="IPR044965">
    <property type="entry name" value="Glyco_hydro_17_plant"/>
</dbReference>
<evidence type="ECO:0000313" key="17">
    <source>
        <dbReference type="Proteomes" id="UP001454036"/>
    </source>
</evidence>
<gene>
    <name evidence="16" type="ORF">LIER_23448</name>
</gene>
<evidence type="ECO:0000256" key="5">
    <source>
        <dbReference type="ARBA" id="ARBA00022622"/>
    </source>
</evidence>
<feature type="domain" description="X8" evidence="15">
    <location>
        <begin position="371"/>
        <end position="456"/>
    </location>
</feature>
<evidence type="ECO:0000256" key="12">
    <source>
        <dbReference type="RuleBase" id="RU004336"/>
    </source>
</evidence>
<comment type="similarity">
    <text evidence="3 11">Belongs to the glycosyl hydrolase 17 family.</text>
</comment>
<reference evidence="16 17" key="1">
    <citation type="submission" date="2024-01" db="EMBL/GenBank/DDBJ databases">
        <title>The complete chloroplast genome sequence of Lithospermum erythrorhizon: insights into the phylogenetic relationship among Boraginaceae species and the maternal lineages of purple gromwells.</title>
        <authorList>
            <person name="Okada T."/>
            <person name="Watanabe K."/>
        </authorList>
    </citation>
    <scope>NUCLEOTIDE SEQUENCE [LARGE SCALE GENOMIC DNA]</scope>
</reference>
<evidence type="ECO:0000256" key="6">
    <source>
        <dbReference type="ARBA" id="ARBA00022729"/>
    </source>
</evidence>
<dbReference type="Gene3D" id="3.20.20.80">
    <property type="entry name" value="Glycosidases"/>
    <property type="match status" value="1"/>
</dbReference>
<dbReference type="SMART" id="SM00768">
    <property type="entry name" value="X8"/>
    <property type="match status" value="1"/>
</dbReference>
<evidence type="ECO:0000256" key="10">
    <source>
        <dbReference type="ARBA" id="ARBA00023295"/>
    </source>
</evidence>
<dbReference type="GO" id="GO:0005886">
    <property type="term" value="C:plasma membrane"/>
    <property type="evidence" value="ECO:0007669"/>
    <property type="project" value="UniProtKB-SubCell"/>
</dbReference>
<dbReference type="EMBL" id="BAABME010006604">
    <property type="protein sequence ID" value="GAA0168821.1"/>
    <property type="molecule type" value="Genomic_DNA"/>
</dbReference>
<evidence type="ECO:0000256" key="3">
    <source>
        <dbReference type="ARBA" id="ARBA00008773"/>
    </source>
</evidence>
<protein>
    <recommendedName>
        <fullName evidence="4">glucan endo-1,3-beta-D-glucosidase</fullName>
        <ecNumber evidence="4">3.2.1.39</ecNumber>
    </recommendedName>
</protein>
<feature type="region of interest" description="Disordered" evidence="13">
    <location>
        <begin position="345"/>
        <end position="370"/>
    </location>
</feature>
<evidence type="ECO:0000256" key="9">
    <source>
        <dbReference type="ARBA" id="ARBA00023157"/>
    </source>
</evidence>
<evidence type="ECO:0000256" key="2">
    <source>
        <dbReference type="ARBA" id="ARBA00004609"/>
    </source>
</evidence>
<evidence type="ECO:0000256" key="13">
    <source>
        <dbReference type="SAM" id="MobiDB-lite"/>
    </source>
</evidence>
<dbReference type="GO" id="GO:0006952">
    <property type="term" value="P:defense response"/>
    <property type="evidence" value="ECO:0007669"/>
    <property type="project" value="UniProtKB-KW"/>
</dbReference>
<dbReference type="InterPro" id="IPR000490">
    <property type="entry name" value="Glyco_hydro_17"/>
</dbReference>
<keyword evidence="10 12" id="KW-0326">Glycosidase</keyword>
<name>A0AAV3QZT6_LITER</name>
<keyword evidence="5" id="KW-0449">Lipoprotein</keyword>
<sequence>MAKHHYLLLLPQLFLFLHHISAANNPIGVNYGTVADNLPPPSQVATFLKQKTTIDKIKLFDSNADILRAFANSAISVTVSIANGDIPALVQLPAAQAWVANNISPFYPQTKINRILVGNEVIFWGDNTQIDNLVPAMKTIHQALKIANLDKDIQVSTPHAMTIINGTYAPSTGRFVGKNKEILEPMLEFHNQTNSPFMICPYPFFNLAPDNINYALYKPNAGVFDPFTKKNYTNMFDAEMDAVYSAMKALGYGDVEIVVAETGWPSMGDPNQLGVSYDNAVWYNKQVIKHVSSGVGTLLMPKRTFETYIFGLFNENLKPTVSERNFGLFKPDFSPVYDVGLLRNQQGGGPVNKPAPTPTPVEGGGSEEDKKWCVPKQDASDTTLQSNIDYVCGTAGLDCKNIQSGGACFEPNSVRSHASYAMNAYYQAHGRHELDCYFSDSGVVVSSDPSYQECKYEA</sequence>
<dbReference type="PROSITE" id="PS00587">
    <property type="entry name" value="GLYCOSYL_HYDROL_F17"/>
    <property type="match status" value="1"/>
</dbReference>
<evidence type="ECO:0000256" key="11">
    <source>
        <dbReference type="RuleBase" id="RU004335"/>
    </source>
</evidence>
<keyword evidence="6 14" id="KW-0732">Signal</keyword>
<proteinExistence type="inferred from homology"/>
<keyword evidence="17" id="KW-1185">Reference proteome</keyword>
<dbReference type="InterPro" id="IPR017853">
    <property type="entry name" value="GH"/>
</dbReference>
<keyword evidence="5" id="KW-0336">GPI-anchor</keyword>
<evidence type="ECO:0000256" key="1">
    <source>
        <dbReference type="ARBA" id="ARBA00000382"/>
    </source>
</evidence>
<dbReference type="Pfam" id="PF00332">
    <property type="entry name" value="Glyco_hydro_17"/>
    <property type="match status" value="1"/>
</dbReference>
<keyword evidence="5" id="KW-0325">Glycoprotein</keyword>
<dbReference type="Proteomes" id="UP001454036">
    <property type="component" value="Unassembled WGS sequence"/>
</dbReference>
<evidence type="ECO:0000256" key="8">
    <source>
        <dbReference type="ARBA" id="ARBA00022821"/>
    </source>
</evidence>
<dbReference type="FunFam" id="3.20.20.80:FF:000002">
    <property type="entry name" value="Glucan endo-1,3-beta-glucosidase 3"/>
    <property type="match status" value="1"/>
</dbReference>
<evidence type="ECO:0000313" key="16">
    <source>
        <dbReference type="EMBL" id="GAA0168821.1"/>
    </source>
</evidence>
<evidence type="ECO:0000256" key="4">
    <source>
        <dbReference type="ARBA" id="ARBA00012780"/>
    </source>
</evidence>
<dbReference type="GO" id="GO:0098552">
    <property type="term" value="C:side of membrane"/>
    <property type="evidence" value="ECO:0007669"/>
    <property type="project" value="UniProtKB-KW"/>
</dbReference>
<dbReference type="PANTHER" id="PTHR32227">
    <property type="entry name" value="GLUCAN ENDO-1,3-BETA-GLUCOSIDASE BG1-RELATED-RELATED"/>
    <property type="match status" value="1"/>
</dbReference>
<dbReference type="SUPFAM" id="SSF51445">
    <property type="entry name" value="(Trans)glycosidases"/>
    <property type="match status" value="1"/>
</dbReference>
<dbReference type="InterPro" id="IPR012946">
    <property type="entry name" value="X8"/>
</dbReference>
<dbReference type="FunFam" id="1.20.58.1040:FF:000003">
    <property type="entry name" value="glucan endo-1,3-beta-glucosidase 7"/>
    <property type="match status" value="1"/>
</dbReference>
<comment type="subcellular location">
    <subcellularLocation>
        <location evidence="2">Cell membrane</location>
        <topology evidence="2">Lipid-anchor</topology>
        <topology evidence="2">GPI-anchor</topology>
    </subcellularLocation>
</comment>
<dbReference type="AlphaFoldDB" id="A0AAV3QZT6"/>
<keyword evidence="5" id="KW-0472">Membrane</keyword>
<feature type="signal peptide" evidence="14">
    <location>
        <begin position="1"/>
        <end position="22"/>
    </location>
</feature>
<evidence type="ECO:0000256" key="7">
    <source>
        <dbReference type="ARBA" id="ARBA00022801"/>
    </source>
</evidence>
<keyword evidence="9" id="KW-1015">Disulfide bond</keyword>
<evidence type="ECO:0000259" key="15">
    <source>
        <dbReference type="SMART" id="SM00768"/>
    </source>
</evidence>
<dbReference type="Gene3D" id="1.20.58.1040">
    <property type="match status" value="1"/>
</dbReference>
<dbReference type="GO" id="GO:0042973">
    <property type="term" value="F:glucan endo-1,3-beta-D-glucosidase activity"/>
    <property type="evidence" value="ECO:0007669"/>
    <property type="project" value="UniProtKB-EC"/>
</dbReference>
<evidence type="ECO:0000256" key="14">
    <source>
        <dbReference type="SAM" id="SignalP"/>
    </source>
</evidence>
<dbReference type="GO" id="GO:0005975">
    <property type="term" value="P:carbohydrate metabolic process"/>
    <property type="evidence" value="ECO:0007669"/>
    <property type="project" value="InterPro"/>
</dbReference>
<keyword evidence="8" id="KW-0611">Plant defense</keyword>
<comment type="caution">
    <text evidence="16">The sequence shown here is derived from an EMBL/GenBank/DDBJ whole genome shotgun (WGS) entry which is preliminary data.</text>
</comment>
<dbReference type="Pfam" id="PF07983">
    <property type="entry name" value="X8"/>
    <property type="match status" value="1"/>
</dbReference>
<feature type="chain" id="PRO_5043719081" description="glucan endo-1,3-beta-D-glucosidase" evidence="14">
    <location>
        <begin position="23"/>
        <end position="458"/>
    </location>
</feature>
<organism evidence="16 17">
    <name type="scientific">Lithospermum erythrorhizon</name>
    <name type="common">Purple gromwell</name>
    <name type="synonym">Lithospermum officinale var. erythrorhizon</name>
    <dbReference type="NCBI Taxonomy" id="34254"/>
    <lineage>
        <taxon>Eukaryota</taxon>
        <taxon>Viridiplantae</taxon>
        <taxon>Streptophyta</taxon>
        <taxon>Embryophyta</taxon>
        <taxon>Tracheophyta</taxon>
        <taxon>Spermatophyta</taxon>
        <taxon>Magnoliopsida</taxon>
        <taxon>eudicotyledons</taxon>
        <taxon>Gunneridae</taxon>
        <taxon>Pentapetalae</taxon>
        <taxon>asterids</taxon>
        <taxon>lamiids</taxon>
        <taxon>Boraginales</taxon>
        <taxon>Boraginaceae</taxon>
        <taxon>Boraginoideae</taxon>
        <taxon>Lithospermeae</taxon>
        <taxon>Lithospermum</taxon>
    </lineage>
</organism>
<accession>A0AAV3QZT6</accession>
<keyword evidence="7 12" id="KW-0378">Hydrolase</keyword>
<dbReference type="EC" id="3.2.1.39" evidence="4"/>